<dbReference type="Proteomes" id="UP000184474">
    <property type="component" value="Unassembled WGS sequence"/>
</dbReference>
<dbReference type="Gene3D" id="3.60.21.10">
    <property type="match status" value="1"/>
</dbReference>
<dbReference type="InterPro" id="IPR043461">
    <property type="entry name" value="LpxH-like"/>
</dbReference>
<evidence type="ECO:0000256" key="5">
    <source>
        <dbReference type="ARBA" id="ARBA00023136"/>
    </source>
</evidence>
<evidence type="ECO:0000313" key="9">
    <source>
        <dbReference type="Proteomes" id="UP000184474"/>
    </source>
</evidence>
<dbReference type="GO" id="GO:0009245">
    <property type="term" value="P:lipid A biosynthetic process"/>
    <property type="evidence" value="ECO:0007669"/>
    <property type="project" value="TreeGrafter"/>
</dbReference>
<organism evidence="8 9">
    <name type="scientific">Reichenbachiella agariperforans</name>
    <dbReference type="NCBI Taxonomy" id="156994"/>
    <lineage>
        <taxon>Bacteria</taxon>
        <taxon>Pseudomonadati</taxon>
        <taxon>Bacteroidota</taxon>
        <taxon>Cytophagia</taxon>
        <taxon>Cytophagales</taxon>
        <taxon>Reichenbachiellaceae</taxon>
        <taxon>Reichenbachiella</taxon>
    </lineage>
</organism>
<proteinExistence type="predicted"/>
<dbReference type="PANTHER" id="PTHR34990">
    <property type="entry name" value="UDP-2,3-DIACYLGLUCOSAMINE HYDROLASE-RELATED"/>
    <property type="match status" value="1"/>
</dbReference>
<dbReference type="SUPFAM" id="SSF56300">
    <property type="entry name" value="Metallo-dependent phosphatases"/>
    <property type="match status" value="1"/>
</dbReference>
<sequence>MGLCVPFFLMNIDIPILAEGKKVYFASDFHLGAPDFETSLDRERRIIAWLDYVAADAQVLFLVGDLFDFWFEYRHVVPKGYVRFLGKLAELSDRGIEIVVFVGNHDLWLGDYLKEQLGATILHQSQSLIIGGRKFFIAHGDGLNPLDGKFRVIKKVFTNPVCQWLFSWLHPDVGITLANLWSGKSRHSQKGTSCDKHLIAHSERMQGSQYHDFYIYGDSHVDRYHELSNGAVYCNLGDWMDRDSYAEFDGDELKLLYFSL</sequence>
<keyword evidence="3" id="KW-0479">Metal-binding</keyword>
<keyword evidence="1" id="KW-1003">Cell membrane</keyword>
<dbReference type="InterPro" id="IPR029052">
    <property type="entry name" value="Metallo-depent_PP-like"/>
</dbReference>
<reference evidence="9" key="1">
    <citation type="submission" date="2016-11" db="EMBL/GenBank/DDBJ databases">
        <authorList>
            <person name="Varghese N."/>
            <person name="Submissions S."/>
        </authorList>
    </citation>
    <scope>NUCLEOTIDE SEQUENCE [LARGE SCALE GENOMIC DNA]</scope>
    <source>
        <strain evidence="9">DSM 26134</strain>
    </source>
</reference>
<keyword evidence="2" id="KW-0997">Cell inner membrane</keyword>
<dbReference type="STRING" id="156994.SAMN04488028_104176"/>
<feature type="domain" description="Calcineurin-like phosphoesterase" evidence="7">
    <location>
        <begin position="22"/>
        <end position="221"/>
    </location>
</feature>
<evidence type="ECO:0000256" key="2">
    <source>
        <dbReference type="ARBA" id="ARBA00022519"/>
    </source>
</evidence>
<evidence type="ECO:0000256" key="1">
    <source>
        <dbReference type="ARBA" id="ARBA00022475"/>
    </source>
</evidence>
<keyword evidence="5" id="KW-0472">Membrane</keyword>
<evidence type="ECO:0000256" key="6">
    <source>
        <dbReference type="ARBA" id="ARBA00023211"/>
    </source>
</evidence>
<dbReference type="Pfam" id="PF00149">
    <property type="entry name" value="Metallophos"/>
    <property type="match status" value="1"/>
</dbReference>
<evidence type="ECO:0000256" key="3">
    <source>
        <dbReference type="ARBA" id="ARBA00022723"/>
    </source>
</evidence>
<protein>
    <submittedName>
        <fullName evidence="8">UDP-2,3-diacylglucosamine hydrolase</fullName>
    </submittedName>
</protein>
<evidence type="ECO:0000256" key="4">
    <source>
        <dbReference type="ARBA" id="ARBA00022801"/>
    </source>
</evidence>
<dbReference type="GO" id="GO:0008758">
    <property type="term" value="F:UDP-2,3-diacylglucosamine hydrolase activity"/>
    <property type="evidence" value="ECO:0007669"/>
    <property type="project" value="TreeGrafter"/>
</dbReference>
<dbReference type="PANTHER" id="PTHR34990:SF1">
    <property type="entry name" value="UDP-2,3-DIACYLGLUCOSAMINE HYDROLASE"/>
    <property type="match status" value="1"/>
</dbReference>
<dbReference type="AlphaFoldDB" id="A0A1M6RHK1"/>
<keyword evidence="9" id="KW-1185">Reference proteome</keyword>
<dbReference type="EMBL" id="FRAA01000004">
    <property type="protein sequence ID" value="SHK31858.1"/>
    <property type="molecule type" value="Genomic_DNA"/>
</dbReference>
<dbReference type="GO" id="GO:0046872">
    <property type="term" value="F:metal ion binding"/>
    <property type="evidence" value="ECO:0007669"/>
    <property type="project" value="UniProtKB-KW"/>
</dbReference>
<evidence type="ECO:0000313" key="8">
    <source>
        <dbReference type="EMBL" id="SHK31858.1"/>
    </source>
</evidence>
<accession>A0A1M6RHK1</accession>
<keyword evidence="4 8" id="KW-0378">Hydrolase</keyword>
<dbReference type="CDD" id="cd07398">
    <property type="entry name" value="MPP_YbbF-LpxH"/>
    <property type="match status" value="1"/>
</dbReference>
<dbReference type="InterPro" id="IPR004843">
    <property type="entry name" value="Calcineurin-like_PHP"/>
</dbReference>
<gene>
    <name evidence="8" type="ORF">SAMN04488028_104176</name>
</gene>
<dbReference type="GO" id="GO:0016020">
    <property type="term" value="C:membrane"/>
    <property type="evidence" value="ECO:0007669"/>
    <property type="project" value="GOC"/>
</dbReference>
<name>A0A1M6RHK1_REIAG</name>
<keyword evidence="6" id="KW-0464">Manganese</keyword>
<evidence type="ECO:0000259" key="7">
    <source>
        <dbReference type="Pfam" id="PF00149"/>
    </source>
</evidence>